<feature type="compositionally biased region" description="Polar residues" evidence="2">
    <location>
        <begin position="583"/>
        <end position="595"/>
    </location>
</feature>
<evidence type="ECO:0000256" key="2">
    <source>
        <dbReference type="SAM" id="MobiDB-lite"/>
    </source>
</evidence>
<name>A0A835NS51_9PASS</name>
<feature type="compositionally biased region" description="Basic and acidic residues" evidence="2">
    <location>
        <begin position="626"/>
        <end position="644"/>
    </location>
</feature>
<dbReference type="AlphaFoldDB" id="A0A835NS51"/>
<feature type="region of interest" description="Disordered" evidence="2">
    <location>
        <begin position="446"/>
        <end position="474"/>
    </location>
</feature>
<reference evidence="4" key="3">
    <citation type="submission" date="2022-01" db="EMBL/GenBank/DDBJ databases">
        <authorList>
            <person name="Rubenstein D.R."/>
        </authorList>
    </citation>
    <scope>NUCLEOTIDE SEQUENCE</scope>
    <source>
        <strain evidence="4">SS15</strain>
        <tissue evidence="4">Liver</tissue>
    </source>
</reference>
<feature type="compositionally biased region" description="Polar residues" evidence="2">
    <location>
        <begin position="454"/>
        <end position="469"/>
    </location>
</feature>
<dbReference type="PANTHER" id="PTHR28660">
    <property type="entry name" value="COILED-COIL DOMAIN-CONTAINING PROTEIN 73"/>
    <property type="match status" value="1"/>
</dbReference>
<evidence type="ECO:0000313" key="3">
    <source>
        <dbReference type="EMBL" id="KAG0120967.1"/>
    </source>
</evidence>
<dbReference type="EMBL" id="JADDUC010000056">
    <property type="protein sequence ID" value="KAG0120967.1"/>
    <property type="molecule type" value="Genomic_DNA"/>
</dbReference>
<feature type="compositionally biased region" description="Polar residues" evidence="2">
    <location>
        <begin position="659"/>
        <end position="669"/>
    </location>
</feature>
<keyword evidence="1" id="KW-0175">Coiled coil</keyword>
<feature type="region of interest" description="Disordered" evidence="2">
    <location>
        <begin position="578"/>
        <end position="610"/>
    </location>
</feature>
<feature type="region of interest" description="Disordered" evidence="2">
    <location>
        <begin position="819"/>
        <end position="855"/>
    </location>
</feature>
<keyword evidence="5" id="KW-1185">Reference proteome</keyword>
<reference evidence="4 5" key="2">
    <citation type="journal article" date="2021" name="J. Hered.">
        <title>Feather Gene Expression Elucidates the Developmental Basis of Plumage Iridescence in African Starlings.</title>
        <authorList>
            <person name="Rubenstein D.R."/>
            <person name="Corvelo A."/>
            <person name="MacManes M.D."/>
            <person name="Maia R."/>
            <person name="Narzisi G."/>
            <person name="Rousaki A."/>
            <person name="Vandenabeele P."/>
            <person name="Shawkey M.D."/>
            <person name="Solomon J."/>
        </authorList>
    </citation>
    <scope>NUCLEOTIDE SEQUENCE [LARGE SCALE GENOMIC DNA]</scope>
    <source>
        <strain evidence="4">SS15</strain>
    </source>
</reference>
<gene>
    <name evidence="4" type="ORF">IHE44_0006663</name>
    <name evidence="3" type="ORF">IHE44_011749</name>
</gene>
<protein>
    <submittedName>
        <fullName evidence="3">Coiled-coil domain-containing protein 73</fullName>
    </submittedName>
</protein>
<accession>A0A835NS51</accession>
<reference evidence="3" key="1">
    <citation type="submission" date="2020-10" db="EMBL/GenBank/DDBJ databases">
        <title>Feather gene expression reveals the developmental basis of iridescence in African starlings.</title>
        <authorList>
            <person name="Rubenstein D.R."/>
        </authorList>
    </citation>
    <scope>NUCLEOTIDE SEQUENCE</scope>
    <source>
        <strain evidence="3">SS15</strain>
        <tissue evidence="3">Liver</tissue>
    </source>
</reference>
<dbReference type="Proteomes" id="UP000618051">
    <property type="component" value="Unassembled WGS sequence"/>
</dbReference>
<evidence type="ECO:0000313" key="5">
    <source>
        <dbReference type="Proteomes" id="UP000618051"/>
    </source>
</evidence>
<dbReference type="EMBL" id="JADDUC020000021">
    <property type="protein sequence ID" value="KAI1232820.1"/>
    <property type="molecule type" value="Genomic_DNA"/>
</dbReference>
<feature type="region of interest" description="Disordered" evidence="2">
    <location>
        <begin position="652"/>
        <end position="681"/>
    </location>
</feature>
<feature type="region of interest" description="Disordered" evidence="2">
    <location>
        <begin position="1017"/>
        <end position="1039"/>
    </location>
</feature>
<feature type="region of interest" description="Disordered" evidence="2">
    <location>
        <begin position="626"/>
        <end position="645"/>
    </location>
</feature>
<dbReference type="PANTHER" id="PTHR28660:SF1">
    <property type="entry name" value="COILED-COIL DOMAIN-CONTAINING PROTEIN 73"/>
    <property type="match status" value="1"/>
</dbReference>
<feature type="compositionally biased region" description="Basic and acidic residues" evidence="2">
    <location>
        <begin position="819"/>
        <end position="832"/>
    </location>
</feature>
<sequence length="1109" mass="123964">MYPVVSQSTFYGTGCQSVFLSFRNPTWLMHSVNSVAGPEFFGLLEVEESAGVCAPRRAGGACVTPVYLAPAAEARERFVAVLAKQPGCELPVRKQRCHHRELREDSVSFTHKAFIALTAPGGEKRMDEDFKARALDSTLPSPSETLLSIRLLDFKTSLLEAIEELRIRRETETNYEDQINKIVIEKQELEWQKGKYQLAVETKEKEIDGLKESLKALQISKYTLQKKLNEMDQKLQMHLTAKEEHHKKLNEVERCYATIASRFGIVKGVHGKLEHSGMYALNVLQHLELKKVTTDLIRSKVTSQYRVGEENINLAVKEKQFQELQQKIRMETAVSKKVQEENIHIKEEKLEILSSLQCVQELLQRITQVNVRMESELNALKEDYQALERDNELQREKAKENEEKFLNLQNEHEKALRTWKNDEENMRREIHTIKNELNSLKGLHRHLEDYHPPQGNQHSEQVENLQSGQEHSKDSEIQAIQKENEFVQCVISKYGNCGNEEEIEVKNTRDKSSSIEELKIEQNSQVLENSFKDEINVASPCELKQREASPRNTLCTDTDLITQGHTSEMHVTGCREAEDAGTTHRTLPGENNANVDQKPRDSTEPLAAHHTQIRKDFLASAEKKNISAERKNGSQETDTSKEELCNTADESTCAKADANSDTTQHNRSVLTPEAPKPESEAVLCTEKSALHEGGTDSHQAKEFSSGVLPYTKENSQAEYQKCSLLNSDNSVGSELHKTEKTLNLSGLHKLPLEQTHVSAEGRNDDNARNMNNTGVLGADAQHPPTTVCSDNATGDDAAAKECRENKSLLGTFNLCPPKTERGVNADDMHSKQPEQGSAKQTGNATNTWTSNAEDKSPVKADGLKIAYKTPPADRACTDKLIPCKNVNNGIQIHSGHSLEIDTSTNNTLLQEKKDSLRSTVPGTKSAEGHLKESCFLPMRTSGNLVNTSLRSSFDLSTSDKKAEKTPLYLNFLALSSCSRVNQMRGQATWTSASKEPSLLKDKPPCLVENTNVISNAQSQNLSENVDSGKSGQGSSSLNRAANTLNTSSIHREPQGEPSEEWNATAKAFYDSSFPTEHGNITQTRKNLLFPNGSSLHFQIYARLWSLNNS</sequence>
<evidence type="ECO:0000256" key="1">
    <source>
        <dbReference type="SAM" id="Coils"/>
    </source>
</evidence>
<dbReference type="InterPro" id="IPR031650">
    <property type="entry name" value="CCDC73"/>
</dbReference>
<organism evidence="3">
    <name type="scientific">Lamprotornis superbus</name>
    <dbReference type="NCBI Taxonomy" id="245042"/>
    <lineage>
        <taxon>Eukaryota</taxon>
        <taxon>Metazoa</taxon>
        <taxon>Chordata</taxon>
        <taxon>Craniata</taxon>
        <taxon>Vertebrata</taxon>
        <taxon>Euteleostomi</taxon>
        <taxon>Archelosauria</taxon>
        <taxon>Archosauria</taxon>
        <taxon>Dinosauria</taxon>
        <taxon>Saurischia</taxon>
        <taxon>Theropoda</taxon>
        <taxon>Coelurosauria</taxon>
        <taxon>Aves</taxon>
        <taxon>Neognathae</taxon>
        <taxon>Neoaves</taxon>
        <taxon>Telluraves</taxon>
        <taxon>Australaves</taxon>
        <taxon>Passeriformes</taxon>
        <taxon>Sturnidae</taxon>
        <taxon>Lamprotornis</taxon>
    </lineage>
</organism>
<comment type="caution">
    <text evidence="3">The sequence shown here is derived from an EMBL/GenBank/DDBJ whole genome shotgun (WGS) entry which is preliminary data.</text>
</comment>
<dbReference type="Pfam" id="PF15818">
    <property type="entry name" value="CCDC73"/>
    <property type="match status" value="1"/>
</dbReference>
<feature type="coiled-coil region" evidence="1">
    <location>
        <begin position="363"/>
        <end position="443"/>
    </location>
</feature>
<dbReference type="OrthoDB" id="6145717at2759"/>
<proteinExistence type="predicted"/>
<feature type="compositionally biased region" description="Polar residues" evidence="2">
    <location>
        <begin position="833"/>
        <end position="851"/>
    </location>
</feature>
<feature type="region of interest" description="Disordered" evidence="2">
    <location>
        <begin position="759"/>
        <end position="784"/>
    </location>
</feature>
<evidence type="ECO:0000313" key="4">
    <source>
        <dbReference type="EMBL" id="KAI1232820.1"/>
    </source>
</evidence>